<evidence type="ECO:0000313" key="1">
    <source>
        <dbReference type="EMBL" id="OGH81355.1"/>
    </source>
</evidence>
<dbReference type="STRING" id="1798689.A3I29_00010"/>
<protein>
    <recommendedName>
        <fullName evidence="3">Nucleotidyl transferase AbiEii/AbiGii toxin family protein</fullName>
    </recommendedName>
</protein>
<reference evidence="1 2" key="1">
    <citation type="journal article" date="2016" name="Nat. Commun.">
        <title>Thousands of microbial genomes shed light on interconnected biogeochemical processes in an aquifer system.</title>
        <authorList>
            <person name="Anantharaman K."/>
            <person name="Brown C.T."/>
            <person name="Hug L.A."/>
            <person name="Sharon I."/>
            <person name="Castelle C.J."/>
            <person name="Probst A.J."/>
            <person name="Thomas B.C."/>
            <person name="Singh A."/>
            <person name="Wilkins M.J."/>
            <person name="Karaoz U."/>
            <person name="Brodie E.L."/>
            <person name="Williams K.H."/>
            <person name="Hubbard S.S."/>
            <person name="Banfield J.F."/>
        </authorList>
    </citation>
    <scope>NUCLEOTIDE SEQUENCE [LARGE SCALE GENOMIC DNA]</scope>
</reference>
<sequence length="221" mass="25953">MALGKLQTLIIQMLAKSDLKDRFYWSGGTLLAEKYLHHRYSYDVDLFTDKPFRYEEVKSFISTLQGQAGLSKIDEHKIFDRWEFFLHNHEEVRCEFVWYDFPALKPRRRWQGVLVDSLEDLAANKCMATMDRHEPKDVVDLYFILTKTKLTMPTMLKLAGKKFGLKVSLSTCYSEILRSCENLSTIKPLLFGSSANQQTTIREIQSFFSTTSARWLRRELR</sequence>
<dbReference type="InterPro" id="IPR014942">
    <property type="entry name" value="AbiEii"/>
</dbReference>
<name>A0A1F6NBQ3_9BACT</name>
<gene>
    <name evidence="1" type="ORF">A3I29_00010</name>
</gene>
<evidence type="ECO:0008006" key="3">
    <source>
        <dbReference type="Google" id="ProtNLM"/>
    </source>
</evidence>
<dbReference type="Proteomes" id="UP000178726">
    <property type="component" value="Unassembled WGS sequence"/>
</dbReference>
<evidence type="ECO:0000313" key="2">
    <source>
        <dbReference type="Proteomes" id="UP000178726"/>
    </source>
</evidence>
<dbReference type="Pfam" id="PF08843">
    <property type="entry name" value="AbiEii"/>
    <property type="match status" value="1"/>
</dbReference>
<accession>A0A1F6NBQ3</accession>
<proteinExistence type="predicted"/>
<organism evidence="1 2">
    <name type="scientific">Candidatus Magasanikbacteria bacterium RIFCSPLOWO2_02_FULL_44_11</name>
    <dbReference type="NCBI Taxonomy" id="1798689"/>
    <lineage>
        <taxon>Bacteria</taxon>
        <taxon>Candidatus Magasanikiibacteriota</taxon>
    </lineage>
</organism>
<dbReference type="EMBL" id="MFQK01000003">
    <property type="protein sequence ID" value="OGH81355.1"/>
    <property type="molecule type" value="Genomic_DNA"/>
</dbReference>
<dbReference type="AlphaFoldDB" id="A0A1F6NBQ3"/>
<comment type="caution">
    <text evidence="1">The sequence shown here is derived from an EMBL/GenBank/DDBJ whole genome shotgun (WGS) entry which is preliminary data.</text>
</comment>